<dbReference type="EMBL" id="JAKLMC020000005">
    <property type="protein sequence ID" value="KAK5955994.1"/>
    <property type="molecule type" value="Genomic_DNA"/>
</dbReference>
<reference evidence="1 2" key="1">
    <citation type="submission" date="2022-12" db="EMBL/GenBank/DDBJ databases">
        <title>Genomic features and morphological characterization of a novel Knufia sp. strain isolated from spacecraft assembly facility.</title>
        <authorList>
            <person name="Teixeira M."/>
            <person name="Chander A.M."/>
            <person name="Stajich J.E."/>
            <person name="Venkateswaran K."/>
        </authorList>
    </citation>
    <scope>NUCLEOTIDE SEQUENCE [LARGE SCALE GENOMIC DNA]</scope>
    <source>
        <strain evidence="1 2">FJI-L2-BK-P2</strain>
    </source>
</reference>
<dbReference type="GO" id="GO:0005737">
    <property type="term" value="C:cytoplasm"/>
    <property type="evidence" value="ECO:0007669"/>
    <property type="project" value="TreeGrafter"/>
</dbReference>
<dbReference type="InterPro" id="IPR014729">
    <property type="entry name" value="Rossmann-like_a/b/a_fold"/>
</dbReference>
<protein>
    <recommendedName>
        <fullName evidence="3">Nicotinamide-nucleotide adenylyltransferase</fullName>
    </recommendedName>
</protein>
<gene>
    <name evidence="1" type="ORF">OHC33_002567</name>
</gene>
<name>A0AAN8EHJ4_9EURO</name>
<dbReference type="Proteomes" id="UP001316803">
    <property type="component" value="Unassembled WGS sequence"/>
</dbReference>
<proteinExistence type="predicted"/>
<dbReference type="GO" id="GO:0016887">
    <property type="term" value="F:ATP hydrolysis activity"/>
    <property type="evidence" value="ECO:0007669"/>
    <property type="project" value="TreeGrafter"/>
</dbReference>
<accession>A0AAN8EHJ4</accession>
<sequence length="309" mass="33929">MSSSADLNELRDLKSNIKDSLRTFAADSSTTFSIVHTVASASPTNSTPSPSSPIPGLKTLYVLDSSFNPPTFAHLTLIQKALANDKGARPCRVCLLLATENADKKPKPASFEDRLVLMSMMARSLRASLRDHDQEAEELAVDVAVTKKPFFMDKAQSIDDAGVYGGAQQVHVTGWDTIIRIFNSKYYPKDQKLRVLDPFLSKHRLRVCYRVGGDGSGGGDVSREEQEAYVEAVGDGSREEEGMKSEWRKMIELVDDAESVKGVSSTDSRKAAQEGRKEDLAKLVGERVAEYVISEKLYAEPGAVKKSYD</sequence>
<evidence type="ECO:0000313" key="2">
    <source>
        <dbReference type="Proteomes" id="UP001316803"/>
    </source>
</evidence>
<evidence type="ECO:0000313" key="1">
    <source>
        <dbReference type="EMBL" id="KAK5955994.1"/>
    </source>
</evidence>
<comment type="caution">
    <text evidence="1">The sequence shown here is derived from an EMBL/GenBank/DDBJ whole genome shotgun (WGS) entry which is preliminary data.</text>
</comment>
<dbReference type="Gene3D" id="3.40.50.620">
    <property type="entry name" value="HUPs"/>
    <property type="match status" value="1"/>
</dbReference>
<dbReference type="AlphaFoldDB" id="A0AAN8EHJ4"/>
<keyword evidence="2" id="KW-1185">Reference proteome</keyword>
<organism evidence="1 2">
    <name type="scientific">Knufia fluminis</name>
    <dbReference type="NCBI Taxonomy" id="191047"/>
    <lineage>
        <taxon>Eukaryota</taxon>
        <taxon>Fungi</taxon>
        <taxon>Dikarya</taxon>
        <taxon>Ascomycota</taxon>
        <taxon>Pezizomycotina</taxon>
        <taxon>Eurotiomycetes</taxon>
        <taxon>Chaetothyriomycetidae</taxon>
        <taxon>Chaetothyriales</taxon>
        <taxon>Trichomeriaceae</taxon>
        <taxon>Knufia</taxon>
    </lineage>
</organism>
<dbReference type="SUPFAM" id="SSF52374">
    <property type="entry name" value="Nucleotidylyl transferase"/>
    <property type="match status" value="1"/>
</dbReference>
<dbReference type="PANTHER" id="PTHR31285">
    <property type="entry name" value="NICOTINAMIDE MONONUCLEOTIDE ADENYLYLTRANSFERASE"/>
    <property type="match status" value="1"/>
</dbReference>
<dbReference type="PANTHER" id="PTHR31285:SF0">
    <property type="entry name" value="NICOTINAMIDE MONONUCLEOTIDE ADENYLYLTRANSFERASE"/>
    <property type="match status" value="1"/>
</dbReference>
<dbReference type="GO" id="GO:0000309">
    <property type="term" value="F:nicotinamide-nucleotide adenylyltransferase activity"/>
    <property type="evidence" value="ECO:0007669"/>
    <property type="project" value="TreeGrafter"/>
</dbReference>
<evidence type="ECO:0008006" key="3">
    <source>
        <dbReference type="Google" id="ProtNLM"/>
    </source>
</evidence>
<dbReference type="GO" id="GO:0005634">
    <property type="term" value="C:nucleus"/>
    <property type="evidence" value="ECO:0007669"/>
    <property type="project" value="TreeGrafter"/>
</dbReference>